<evidence type="ECO:0000313" key="1">
    <source>
        <dbReference type="EMBL" id="EJK69370.1"/>
    </source>
</evidence>
<gene>
    <name evidence="1" type="ORF">THAOC_09382</name>
</gene>
<organism evidence="1 2">
    <name type="scientific">Thalassiosira oceanica</name>
    <name type="common">Marine diatom</name>
    <dbReference type="NCBI Taxonomy" id="159749"/>
    <lineage>
        <taxon>Eukaryota</taxon>
        <taxon>Sar</taxon>
        <taxon>Stramenopiles</taxon>
        <taxon>Ochrophyta</taxon>
        <taxon>Bacillariophyta</taxon>
        <taxon>Coscinodiscophyceae</taxon>
        <taxon>Thalassiosirophycidae</taxon>
        <taxon>Thalassiosirales</taxon>
        <taxon>Thalassiosiraceae</taxon>
        <taxon>Thalassiosira</taxon>
    </lineage>
</organism>
<dbReference type="Proteomes" id="UP000266841">
    <property type="component" value="Unassembled WGS sequence"/>
</dbReference>
<keyword evidence="2" id="KW-1185">Reference proteome</keyword>
<feature type="non-terminal residue" evidence="1">
    <location>
        <position position="1"/>
    </location>
</feature>
<reference evidence="1 2" key="1">
    <citation type="journal article" date="2012" name="Genome Biol.">
        <title>Genome and low-iron response of an oceanic diatom adapted to chronic iron limitation.</title>
        <authorList>
            <person name="Lommer M."/>
            <person name="Specht M."/>
            <person name="Roy A.S."/>
            <person name="Kraemer L."/>
            <person name="Andreson R."/>
            <person name="Gutowska M.A."/>
            <person name="Wolf J."/>
            <person name="Bergner S.V."/>
            <person name="Schilhabel M.B."/>
            <person name="Klostermeier U.C."/>
            <person name="Beiko R.G."/>
            <person name="Rosenstiel P."/>
            <person name="Hippler M."/>
            <person name="Laroche J."/>
        </authorList>
    </citation>
    <scope>NUCLEOTIDE SEQUENCE [LARGE SCALE GENOMIC DNA]</scope>
    <source>
        <strain evidence="1 2">CCMP1005</strain>
    </source>
</reference>
<comment type="caution">
    <text evidence="1">The sequence shown here is derived from an EMBL/GenBank/DDBJ whole genome shotgun (WGS) entry which is preliminary data.</text>
</comment>
<name>K0SVB0_THAOC</name>
<protein>
    <submittedName>
        <fullName evidence="1">Uncharacterized protein</fullName>
    </submittedName>
</protein>
<dbReference type="EMBL" id="AGNL01010174">
    <property type="protein sequence ID" value="EJK69370.1"/>
    <property type="molecule type" value="Genomic_DNA"/>
</dbReference>
<accession>K0SVB0</accession>
<sequence>SDFATFVDDQRVMGGSHERVKSAGHAISTLESYLGIQDALRKVRHFLGSKFAGAWAGVVVLNDEEKGIVQLLSQENWDKMKRIIDKWLSRVEGGEWELNHSELRSDRGLIRCHASPRASCRTSPTPSKYDIVVSKSAR</sequence>
<proteinExistence type="predicted"/>
<evidence type="ECO:0000313" key="2">
    <source>
        <dbReference type="Proteomes" id="UP000266841"/>
    </source>
</evidence>
<dbReference type="AlphaFoldDB" id="K0SVB0"/>